<dbReference type="EMBL" id="WJXW01000001">
    <property type="protein sequence ID" value="KAF9740675.1"/>
    <property type="molecule type" value="Genomic_DNA"/>
</dbReference>
<feature type="region of interest" description="Disordered" evidence="1">
    <location>
        <begin position="153"/>
        <end position="174"/>
    </location>
</feature>
<feature type="compositionally biased region" description="Low complexity" evidence="1">
    <location>
        <begin position="153"/>
        <end position="168"/>
    </location>
</feature>
<reference evidence="2" key="1">
    <citation type="journal article" date="2020" name="Mol. Plant Microbe Interact.">
        <title>Genome Sequence of the Biocontrol Agent Coniothyrium minitans strain Conio (IMI 134523).</title>
        <authorList>
            <person name="Patel D."/>
            <person name="Shittu T.A."/>
            <person name="Baroncelli R."/>
            <person name="Muthumeenakshi S."/>
            <person name="Osborne T.H."/>
            <person name="Janganan T.K."/>
            <person name="Sreenivasaprasad S."/>
        </authorList>
    </citation>
    <scope>NUCLEOTIDE SEQUENCE</scope>
    <source>
        <strain evidence="2">Conio</strain>
    </source>
</reference>
<dbReference type="Proteomes" id="UP000756921">
    <property type="component" value="Unassembled WGS sequence"/>
</dbReference>
<comment type="caution">
    <text evidence="2">The sequence shown here is derived from an EMBL/GenBank/DDBJ whole genome shotgun (WGS) entry which is preliminary data.</text>
</comment>
<gene>
    <name evidence="2" type="ORF">PMIN01_00214</name>
</gene>
<dbReference type="OrthoDB" id="8922241at2759"/>
<organism evidence="2 3">
    <name type="scientific">Paraphaeosphaeria minitans</name>
    <dbReference type="NCBI Taxonomy" id="565426"/>
    <lineage>
        <taxon>Eukaryota</taxon>
        <taxon>Fungi</taxon>
        <taxon>Dikarya</taxon>
        <taxon>Ascomycota</taxon>
        <taxon>Pezizomycotina</taxon>
        <taxon>Dothideomycetes</taxon>
        <taxon>Pleosporomycetidae</taxon>
        <taxon>Pleosporales</taxon>
        <taxon>Massarineae</taxon>
        <taxon>Didymosphaeriaceae</taxon>
        <taxon>Paraphaeosphaeria</taxon>
    </lineage>
</organism>
<accession>A0A9P6GUB6</accession>
<protein>
    <submittedName>
        <fullName evidence="2">Uncharacterized protein</fullName>
    </submittedName>
</protein>
<evidence type="ECO:0000256" key="1">
    <source>
        <dbReference type="SAM" id="MobiDB-lite"/>
    </source>
</evidence>
<name>A0A9P6GUB6_9PLEO</name>
<evidence type="ECO:0000313" key="2">
    <source>
        <dbReference type="EMBL" id="KAF9740675.1"/>
    </source>
</evidence>
<proteinExistence type="predicted"/>
<evidence type="ECO:0000313" key="3">
    <source>
        <dbReference type="Proteomes" id="UP000756921"/>
    </source>
</evidence>
<dbReference type="AlphaFoldDB" id="A0A9P6GUB6"/>
<keyword evidence="3" id="KW-1185">Reference proteome</keyword>
<sequence>MSRFSLDSLPMYSPPAFTPQAYTAEEYAYLIPAELPVDREPCELSTHTDPGLGRQMSRHEDAECYATPVDAVARQRHHLLDRVTSAPTNIGRVQNTSPAISRALTPINTSVDMTRTSPVRMSAHYVSPSKDHGHDYRAIDVACTTLLSPPTTLSPSSFQMSPSTSTSPRGSVISGTADYRTAKPATHGMQNANGPLQRTFGLQNSQYNMYSRDQYPYNQSLSPASPITRHNDNFMIADHAPFATAATHLHHHSSHNPEVSEQLPYLSNAQQNLSAYHRVQYGLSDLTSQLYRFAQRRLSASEQYINGLPSHVSSGPYYDGYQSQHTTYNTSSSLDEALPAYDASGSVPLRVEEPPRPQYRQSKVKRTAATAARAIVNLLPLACLHCGELFTGKYQKANCLRHINLFHVDVDLSAAGIDDGKTCRACFQRFRRPAKHEWKQHRIEDCRPNKRRIEKRGREMRIYMPPMPEESGSN</sequence>